<dbReference type="HOGENOM" id="CLU_1414270_0_0_11"/>
<keyword evidence="4" id="KW-1185">Reference proteome</keyword>
<dbReference type="Proteomes" id="UP000006281">
    <property type="component" value="Chromosome"/>
</dbReference>
<evidence type="ECO:0000256" key="1">
    <source>
        <dbReference type="SAM" id="MobiDB-lite"/>
    </source>
</evidence>
<evidence type="ECO:0000313" key="4">
    <source>
        <dbReference type="Proteomes" id="UP000006281"/>
    </source>
</evidence>
<organism evidence="3 4">
    <name type="scientific">Saccharothrix espanaensis (strain ATCC 51144 / DSM 44229 / JCM 9112 / NBRC 15066 / NRRL 15764)</name>
    <dbReference type="NCBI Taxonomy" id="1179773"/>
    <lineage>
        <taxon>Bacteria</taxon>
        <taxon>Bacillati</taxon>
        <taxon>Actinomycetota</taxon>
        <taxon>Actinomycetes</taxon>
        <taxon>Pseudonocardiales</taxon>
        <taxon>Pseudonocardiaceae</taxon>
        <taxon>Saccharothrix</taxon>
    </lineage>
</organism>
<feature type="region of interest" description="Disordered" evidence="1">
    <location>
        <begin position="1"/>
        <end position="22"/>
    </location>
</feature>
<dbReference type="RefSeq" id="WP_015102715.1">
    <property type="nucleotide sequence ID" value="NC_019673.1"/>
</dbReference>
<gene>
    <name evidence="3" type="ordered locus">BN6_53400</name>
</gene>
<evidence type="ECO:0000256" key="2">
    <source>
        <dbReference type="SAM" id="Phobius"/>
    </source>
</evidence>
<feature type="transmembrane region" description="Helical" evidence="2">
    <location>
        <begin position="31"/>
        <end position="51"/>
    </location>
</feature>
<name>K0K7M9_SACES</name>
<dbReference type="PATRIC" id="fig|1179773.3.peg.5377"/>
<keyword evidence="2" id="KW-1133">Transmembrane helix</keyword>
<keyword evidence="2" id="KW-0472">Membrane</keyword>
<keyword evidence="2" id="KW-0812">Transmembrane</keyword>
<sequence>MRPRPDHAPVLPSDTPEARRRARGEGFRAKAVEWAALLISLVALAVSLAAWTRPYPADPRSLPRYGDPKQAVVIADVEQALGFFTFLDDERESRVFLNISIPTEVMRQRFRPHGDAQPGDEPYRDGFVLPDDHLTYVLSINKAGEPDRRGMYFAHGAYNLNGYFANRGIIDISTGAATVSITPLTDLEALGP</sequence>
<accession>K0K7M9</accession>
<protein>
    <submittedName>
        <fullName evidence="3">Uncharacterized protein</fullName>
    </submittedName>
</protein>
<dbReference type="EMBL" id="HE804045">
    <property type="protein sequence ID" value="CCH32603.1"/>
    <property type="molecule type" value="Genomic_DNA"/>
</dbReference>
<dbReference type="OrthoDB" id="9936559at2"/>
<dbReference type="KEGG" id="sesp:BN6_53400"/>
<dbReference type="AlphaFoldDB" id="K0K7M9"/>
<proteinExistence type="predicted"/>
<reference evidence="3 4" key="1">
    <citation type="journal article" date="2012" name="BMC Genomics">
        <title>Complete genome sequence of Saccharothrix espanaensis DSM 44229T and comparison to the other completely sequenced Pseudonocardiaceae.</title>
        <authorList>
            <person name="Strobel T."/>
            <person name="Al-Dilaimi A."/>
            <person name="Blom J."/>
            <person name="Gessner A."/>
            <person name="Kalinowski J."/>
            <person name="Luzhetska M."/>
            <person name="Puhler A."/>
            <person name="Szczepanowski R."/>
            <person name="Bechthold A."/>
            <person name="Ruckert C."/>
        </authorList>
    </citation>
    <scope>NUCLEOTIDE SEQUENCE [LARGE SCALE GENOMIC DNA]</scope>
    <source>
        <strain evidence="4">ATCC 51144 / DSM 44229 / JCM 9112 / NBRC 15066 / NRRL 15764</strain>
    </source>
</reference>
<evidence type="ECO:0000313" key="3">
    <source>
        <dbReference type="EMBL" id="CCH32603.1"/>
    </source>
</evidence>